<evidence type="ECO:0000313" key="3">
    <source>
        <dbReference type="EMBL" id="MFC3810492.1"/>
    </source>
</evidence>
<feature type="transmembrane region" description="Helical" evidence="1">
    <location>
        <begin position="189"/>
        <end position="207"/>
    </location>
</feature>
<organism evidence="3 4">
    <name type="scientific">Lacihabitans lacunae</name>
    <dbReference type="NCBI Taxonomy" id="1028214"/>
    <lineage>
        <taxon>Bacteria</taxon>
        <taxon>Pseudomonadati</taxon>
        <taxon>Bacteroidota</taxon>
        <taxon>Cytophagia</taxon>
        <taxon>Cytophagales</taxon>
        <taxon>Leadbetterellaceae</taxon>
        <taxon>Lacihabitans</taxon>
    </lineage>
</organism>
<dbReference type="PANTHER" id="PTHR42208">
    <property type="entry name" value="HEAVY METAL TRANSPORTER-RELATED"/>
    <property type="match status" value="1"/>
</dbReference>
<dbReference type="EMBL" id="JBHRYQ010000001">
    <property type="protein sequence ID" value="MFC3810492.1"/>
    <property type="molecule type" value="Genomic_DNA"/>
</dbReference>
<evidence type="ECO:0000259" key="2">
    <source>
        <dbReference type="Pfam" id="PF13386"/>
    </source>
</evidence>
<name>A0ABV7YW28_9BACT</name>
<keyword evidence="1" id="KW-1133">Transmembrane helix</keyword>
<dbReference type="Proteomes" id="UP001595616">
    <property type="component" value="Unassembled WGS sequence"/>
</dbReference>
<evidence type="ECO:0000313" key="4">
    <source>
        <dbReference type="Proteomes" id="UP001595616"/>
    </source>
</evidence>
<reference evidence="4" key="1">
    <citation type="journal article" date="2019" name="Int. J. Syst. Evol. Microbiol.">
        <title>The Global Catalogue of Microorganisms (GCM) 10K type strain sequencing project: providing services to taxonomists for standard genome sequencing and annotation.</title>
        <authorList>
            <consortium name="The Broad Institute Genomics Platform"/>
            <consortium name="The Broad Institute Genome Sequencing Center for Infectious Disease"/>
            <person name="Wu L."/>
            <person name="Ma J."/>
        </authorList>
    </citation>
    <scope>NUCLEOTIDE SEQUENCE [LARGE SCALE GENOMIC DNA]</scope>
    <source>
        <strain evidence="4">CECT 7956</strain>
    </source>
</reference>
<feature type="domain" description="Urease accessory protein UreH-like transmembrane" evidence="2">
    <location>
        <begin position="4"/>
        <end position="204"/>
    </location>
</feature>
<comment type="caution">
    <text evidence="3">The sequence shown here is derived from an EMBL/GenBank/DDBJ whole genome shotgun (WGS) entry which is preliminary data.</text>
</comment>
<proteinExistence type="predicted"/>
<dbReference type="PANTHER" id="PTHR42208:SF1">
    <property type="entry name" value="HEAVY METAL TRANSPORTER"/>
    <property type="match status" value="1"/>
</dbReference>
<sequence>MFYAAFLIGLMGSLHCVGMCGPLTLMLAPKGSSSFRYYFGRVLYNSGRVFTYTLLGFTVGFFGESASFFVSQKTLSLTLGFAIILYFLLPEKIKNKLANLKIANSYLTKVKGFFGFLFGSNKLLSQFSFGLVNGLLPCGLIYAALSGAFLMTNWYDAGLYMAAFGLGTIPLMLPVSLGFSSLRLFISKNFKNLIPATYLVVAVWLIWKGFGFDIKNLYTAPNEKPAVECKMQ</sequence>
<dbReference type="Pfam" id="PF13386">
    <property type="entry name" value="DsbD_2"/>
    <property type="match status" value="1"/>
</dbReference>
<accession>A0ABV7YW28</accession>
<feature type="transmembrane region" description="Helical" evidence="1">
    <location>
        <begin position="6"/>
        <end position="28"/>
    </location>
</feature>
<keyword evidence="4" id="KW-1185">Reference proteome</keyword>
<keyword evidence="1" id="KW-0472">Membrane</keyword>
<keyword evidence="1" id="KW-0812">Transmembrane</keyword>
<feature type="transmembrane region" description="Helical" evidence="1">
    <location>
        <begin position="49"/>
        <end position="68"/>
    </location>
</feature>
<protein>
    <submittedName>
        <fullName evidence="3">Sulfite exporter TauE/SafE family protein</fullName>
    </submittedName>
</protein>
<feature type="transmembrane region" description="Helical" evidence="1">
    <location>
        <begin position="127"/>
        <end position="151"/>
    </location>
</feature>
<gene>
    <name evidence="3" type="ORF">ACFOOI_07505</name>
</gene>
<dbReference type="InterPro" id="IPR039447">
    <property type="entry name" value="UreH-like_TM_dom"/>
</dbReference>
<feature type="transmembrane region" description="Helical" evidence="1">
    <location>
        <begin position="74"/>
        <end position="89"/>
    </location>
</feature>
<dbReference type="RefSeq" id="WP_379836688.1">
    <property type="nucleotide sequence ID" value="NZ_JBHRYQ010000001.1"/>
</dbReference>
<evidence type="ECO:0000256" key="1">
    <source>
        <dbReference type="SAM" id="Phobius"/>
    </source>
</evidence>
<feature type="transmembrane region" description="Helical" evidence="1">
    <location>
        <begin position="157"/>
        <end position="177"/>
    </location>
</feature>